<dbReference type="SUPFAM" id="SSF51735">
    <property type="entry name" value="NAD(P)-binding Rossmann-fold domains"/>
    <property type="match status" value="1"/>
</dbReference>
<organism evidence="3 4">
    <name type="scientific">Siphonobacter curvatus</name>
    <dbReference type="NCBI Taxonomy" id="2094562"/>
    <lineage>
        <taxon>Bacteria</taxon>
        <taxon>Pseudomonadati</taxon>
        <taxon>Bacteroidota</taxon>
        <taxon>Cytophagia</taxon>
        <taxon>Cytophagales</taxon>
        <taxon>Cytophagaceae</taxon>
        <taxon>Siphonobacter</taxon>
    </lineage>
</organism>
<dbReference type="InterPro" id="IPR002347">
    <property type="entry name" value="SDR_fam"/>
</dbReference>
<evidence type="ECO:0000313" key="3">
    <source>
        <dbReference type="EMBL" id="PQA60682.1"/>
    </source>
</evidence>
<protein>
    <recommendedName>
        <fullName evidence="5">Short-chain dehydrogenase</fullName>
    </recommendedName>
</protein>
<dbReference type="InterPro" id="IPR036291">
    <property type="entry name" value="NAD(P)-bd_dom_sf"/>
</dbReference>
<dbReference type="Proteomes" id="UP000239590">
    <property type="component" value="Unassembled WGS sequence"/>
</dbReference>
<dbReference type="PANTHER" id="PTHR43669">
    <property type="entry name" value="5-KETO-D-GLUCONATE 5-REDUCTASE"/>
    <property type="match status" value="1"/>
</dbReference>
<dbReference type="AlphaFoldDB" id="A0A2S7ISN0"/>
<dbReference type="Gene3D" id="3.40.50.720">
    <property type="entry name" value="NAD(P)-binding Rossmann-like Domain"/>
    <property type="match status" value="1"/>
</dbReference>
<dbReference type="OrthoDB" id="9810908at2"/>
<dbReference type="PANTHER" id="PTHR43669:SF3">
    <property type="entry name" value="ALCOHOL DEHYDROGENASE, PUTATIVE (AFU_ORTHOLOGUE AFUA_3G03445)-RELATED"/>
    <property type="match status" value="1"/>
</dbReference>
<accession>A0A2S7ISN0</accession>
<evidence type="ECO:0000256" key="2">
    <source>
        <dbReference type="ARBA" id="ARBA00023002"/>
    </source>
</evidence>
<dbReference type="EMBL" id="PTRA01000001">
    <property type="protein sequence ID" value="PQA60682.1"/>
    <property type="molecule type" value="Genomic_DNA"/>
</dbReference>
<keyword evidence="4" id="KW-1185">Reference proteome</keyword>
<dbReference type="Pfam" id="PF00106">
    <property type="entry name" value="adh_short"/>
    <property type="match status" value="1"/>
</dbReference>
<sequence>MILRHPSRTNDFITYFDKVERIYRLLSRKKQAEANGYLSIYGKAARTVYESFIFGCWPRETSPTILTIRIAMAIVLITGATGGLGRSVTQQFLQGGHTVVAAVRDLQTMPTQEGLHPYTLDVSDEQACRQFVDNTVAEHGAIDVAVLLVGGFAMGTLLDTDYAAVEAQLKINFQSAYQVARPVFEQMSQQPNGGRIVLIGSRPALDPTAGQHVVAYALSKSLVNSLADLINAAGKKKNVVATVVAPSTIDTPSNRKDMPDADYKTWINPAELAEMIAFVSLGAGKTLREPILKAYGQA</sequence>
<comment type="caution">
    <text evidence="3">The sequence shown here is derived from an EMBL/GenBank/DDBJ whole genome shotgun (WGS) entry which is preliminary data.</text>
</comment>
<evidence type="ECO:0000313" key="4">
    <source>
        <dbReference type="Proteomes" id="UP000239590"/>
    </source>
</evidence>
<evidence type="ECO:0000256" key="1">
    <source>
        <dbReference type="ARBA" id="ARBA00006484"/>
    </source>
</evidence>
<name>A0A2S7ISN0_9BACT</name>
<dbReference type="GO" id="GO:0016491">
    <property type="term" value="F:oxidoreductase activity"/>
    <property type="evidence" value="ECO:0007669"/>
    <property type="project" value="UniProtKB-KW"/>
</dbReference>
<gene>
    <name evidence="3" type="ORF">C5O19_14015</name>
</gene>
<evidence type="ECO:0008006" key="5">
    <source>
        <dbReference type="Google" id="ProtNLM"/>
    </source>
</evidence>
<keyword evidence="2" id="KW-0560">Oxidoreductase</keyword>
<reference evidence="4" key="1">
    <citation type="submission" date="2018-02" db="EMBL/GenBank/DDBJ databases">
        <title>Genome sequencing of Solimonas sp. HR-BB.</title>
        <authorList>
            <person name="Lee Y."/>
            <person name="Jeon C.O."/>
        </authorList>
    </citation>
    <scope>NUCLEOTIDE SEQUENCE [LARGE SCALE GENOMIC DNA]</scope>
    <source>
        <strain evidence="4">HR-U</strain>
    </source>
</reference>
<dbReference type="PRINTS" id="PR00081">
    <property type="entry name" value="GDHRDH"/>
</dbReference>
<comment type="similarity">
    <text evidence="1">Belongs to the short-chain dehydrogenases/reductases (SDR) family.</text>
</comment>
<proteinExistence type="inferred from homology"/>